<dbReference type="InterPro" id="IPR015915">
    <property type="entry name" value="Kelch-typ_b-propeller"/>
</dbReference>
<dbReference type="InterPro" id="IPR006652">
    <property type="entry name" value="Kelch_1"/>
</dbReference>
<dbReference type="Proteomes" id="UP000007819">
    <property type="component" value="Chromosome A2"/>
</dbReference>
<keyword evidence="1" id="KW-0880">Kelch repeat</keyword>
<dbReference type="SMART" id="SM00612">
    <property type="entry name" value="Kelch"/>
    <property type="match status" value="3"/>
</dbReference>
<evidence type="ECO:0000313" key="3">
    <source>
        <dbReference type="EnsemblMetazoa" id="XP_008188293.1"/>
    </source>
</evidence>
<dbReference type="GeneID" id="100574551"/>
<evidence type="ECO:0000256" key="2">
    <source>
        <dbReference type="ARBA" id="ARBA00022737"/>
    </source>
</evidence>
<evidence type="ECO:0000256" key="1">
    <source>
        <dbReference type="ARBA" id="ARBA00022441"/>
    </source>
</evidence>
<reference evidence="3" key="2">
    <citation type="submission" date="2022-06" db="UniProtKB">
        <authorList>
            <consortium name="EnsemblMetazoa"/>
        </authorList>
    </citation>
    <scope>IDENTIFICATION</scope>
</reference>
<dbReference type="SUPFAM" id="SSF117281">
    <property type="entry name" value="Kelch motif"/>
    <property type="match status" value="1"/>
</dbReference>
<dbReference type="PANTHER" id="PTHR46344">
    <property type="entry name" value="OS02G0202900 PROTEIN"/>
    <property type="match status" value="1"/>
</dbReference>
<dbReference type="Pfam" id="PF01344">
    <property type="entry name" value="Kelch_1"/>
    <property type="match status" value="2"/>
</dbReference>
<dbReference type="KEGG" id="api:100574551"/>
<dbReference type="PANTHER" id="PTHR46344:SF27">
    <property type="entry name" value="KELCH REPEAT SUPERFAMILY PROTEIN"/>
    <property type="match status" value="1"/>
</dbReference>
<organism evidence="3 4">
    <name type="scientific">Acyrthosiphon pisum</name>
    <name type="common">Pea aphid</name>
    <dbReference type="NCBI Taxonomy" id="7029"/>
    <lineage>
        <taxon>Eukaryota</taxon>
        <taxon>Metazoa</taxon>
        <taxon>Ecdysozoa</taxon>
        <taxon>Arthropoda</taxon>
        <taxon>Hexapoda</taxon>
        <taxon>Insecta</taxon>
        <taxon>Pterygota</taxon>
        <taxon>Neoptera</taxon>
        <taxon>Paraneoptera</taxon>
        <taxon>Hemiptera</taxon>
        <taxon>Sternorrhyncha</taxon>
        <taxon>Aphidomorpha</taxon>
        <taxon>Aphidoidea</taxon>
        <taxon>Aphididae</taxon>
        <taxon>Macrosiphini</taxon>
        <taxon>Acyrthosiphon</taxon>
    </lineage>
</organism>
<protein>
    <submittedName>
        <fullName evidence="3">Uncharacterized protein</fullName>
    </submittedName>
</protein>
<dbReference type="EnsemblMetazoa" id="XM_008190071.2">
    <property type="protein sequence ID" value="XP_008188293.1"/>
    <property type="gene ID" value="LOC100574551"/>
</dbReference>
<dbReference type="RefSeq" id="XP_008188293.1">
    <property type="nucleotide sequence ID" value="XM_008190071.2"/>
</dbReference>
<keyword evidence="2" id="KW-0677">Repeat</keyword>
<dbReference type="OrthoDB" id="45365at2759"/>
<dbReference type="AlphaFoldDB" id="A0A8R2FCU5"/>
<sequence>MDKVIFVVGGEGKNIITSTEWYDPKMNRWHFGPKLITPRSGGGLAVVKDNFVLSLGGIINSQSVDVLDLSSESPRWEPTVDMLVNRFELGVGVINNYVYAIGGDDGSGYSNSVEMFDCKTQEWSIVTNMSTGRIGAGIGVLNDLLYVVM</sequence>
<proteinExistence type="predicted"/>
<name>A0A8R2FCU5_ACYPI</name>
<dbReference type="Gene3D" id="2.120.10.80">
    <property type="entry name" value="Kelch-type beta propeller"/>
    <property type="match status" value="1"/>
</dbReference>
<reference evidence="4" key="1">
    <citation type="submission" date="2010-06" db="EMBL/GenBank/DDBJ databases">
        <authorList>
            <person name="Jiang H."/>
            <person name="Abraham K."/>
            <person name="Ali S."/>
            <person name="Alsbrooks S.L."/>
            <person name="Anim B.N."/>
            <person name="Anosike U.S."/>
            <person name="Attaway T."/>
            <person name="Bandaranaike D.P."/>
            <person name="Battles P.K."/>
            <person name="Bell S.N."/>
            <person name="Bell A.V."/>
            <person name="Beltran B."/>
            <person name="Bickham C."/>
            <person name="Bustamante Y."/>
            <person name="Caleb T."/>
            <person name="Canada A."/>
            <person name="Cardenas V."/>
            <person name="Carter K."/>
            <person name="Chacko J."/>
            <person name="Chandrabose M.N."/>
            <person name="Chavez D."/>
            <person name="Chavez A."/>
            <person name="Chen L."/>
            <person name="Chu H.-S."/>
            <person name="Claassen K.J."/>
            <person name="Cockrell R."/>
            <person name="Collins M."/>
            <person name="Cooper J.A."/>
            <person name="Cree A."/>
            <person name="Curry S.M."/>
            <person name="Da Y."/>
            <person name="Dao M.D."/>
            <person name="Das B."/>
            <person name="Davila M.-L."/>
            <person name="Davy-Carroll L."/>
            <person name="Denson S."/>
            <person name="Dinh H."/>
            <person name="Ebong V.E."/>
            <person name="Edwards J.R."/>
            <person name="Egan A."/>
            <person name="El-Daye J."/>
            <person name="Escobedo L."/>
            <person name="Fernandez S."/>
            <person name="Fernando P.R."/>
            <person name="Flagg N."/>
            <person name="Forbes L.D."/>
            <person name="Fowler R.G."/>
            <person name="Fu Q."/>
            <person name="Gabisi R.A."/>
            <person name="Ganer J."/>
            <person name="Garbino Pronczuk A."/>
            <person name="Garcia R.M."/>
            <person name="Garner T."/>
            <person name="Garrett T.E."/>
            <person name="Gonzalez D.A."/>
            <person name="Hamid H."/>
            <person name="Hawkins E.S."/>
            <person name="Hirani K."/>
            <person name="Hogues M.E."/>
            <person name="Hollins B."/>
            <person name="Hsiao C.-H."/>
            <person name="Jabil R."/>
            <person name="James M.L."/>
            <person name="Jhangiani S.N."/>
            <person name="Johnson B."/>
            <person name="Johnson Q."/>
            <person name="Joshi V."/>
            <person name="Kalu J.B."/>
            <person name="Kam C."/>
            <person name="Kashfia A."/>
            <person name="Keebler J."/>
            <person name="Kisamo H."/>
            <person name="Kovar C.L."/>
            <person name="Lago L.A."/>
            <person name="Lai C.-Y."/>
            <person name="Laidlaw J."/>
            <person name="Lara F."/>
            <person name="Le T.-K."/>
            <person name="Lee S.L."/>
            <person name="Legall F.H."/>
            <person name="Lemon S.J."/>
            <person name="Lewis L.R."/>
            <person name="Li B."/>
            <person name="Liu Y."/>
            <person name="Liu Y.-S."/>
            <person name="Lopez J."/>
            <person name="Lozado R.J."/>
            <person name="Lu J."/>
            <person name="Madu R.C."/>
            <person name="Maheshwari M."/>
            <person name="Maheshwari R."/>
            <person name="Malloy K."/>
            <person name="Martinez E."/>
            <person name="Mathew T."/>
            <person name="Mercado I.C."/>
            <person name="Mercado C."/>
            <person name="Meyer B."/>
            <person name="Montgomery K."/>
            <person name="Morgan M.B."/>
            <person name="Munidasa M."/>
            <person name="Nazareth L.V."/>
            <person name="Nelson J."/>
            <person name="Ng B.M."/>
            <person name="Nguyen N.B."/>
            <person name="Nguyen P.Q."/>
            <person name="Nguyen T."/>
            <person name="Obregon M."/>
            <person name="Okwuonu G.O."/>
            <person name="Onwere C.G."/>
            <person name="Orozco G."/>
            <person name="Parra A."/>
            <person name="Patel S."/>
            <person name="Patil S."/>
            <person name="Perez A."/>
            <person name="Perez Y."/>
            <person name="Pham C."/>
            <person name="Primus E.L."/>
            <person name="Pu L.-L."/>
            <person name="Puazo M."/>
            <person name="Qin X."/>
            <person name="Quiroz J.B."/>
            <person name="Reese J."/>
            <person name="Richards S."/>
            <person name="Rives C.M."/>
            <person name="Robberts R."/>
            <person name="Ruiz S.J."/>
            <person name="Ruiz M.J."/>
            <person name="Santibanez J."/>
            <person name="Schneider B.W."/>
            <person name="Sisson I."/>
            <person name="Smith M."/>
            <person name="Sodergren E."/>
            <person name="Song X.-Z."/>
            <person name="Song B.B."/>
            <person name="Summersgill H."/>
            <person name="Thelus R."/>
            <person name="Thornton R.D."/>
            <person name="Trejos Z.Y."/>
            <person name="Usmani K."/>
            <person name="Vattathil S."/>
            <person name="Villasana D."/>
            <person name="Walker D.L."/>
            <person name="Wang S."/>
            <person name="Wang K."/>
            <person name="White C.S."/>
            <person name="Williams A.C."/>
            <person name="Williamson J."/>
            <person name="Wilson K."/>
            <person name="Woghiren I.O."/>
            <person name="Woodworth J.R."/>
            <person name="Worley K.C."/>
            <person name="Wright R.A."/>
            <person name="Wu W."/>
            <person name="Young L."/>
            <person name="Zhang L."/>
            <person name="Zhang J."/>
            <person name="Zhu Y."/>
            <person name="Muzny D.M."/>
            <person name="Weinstock G."/>
            <person name="Gibbs R.A."/>
        </authorList>
    </citation>
    <scope>NUCLEOTIDE SEQUENCE [LARGE SCALE GENOMIC DNA]</scope>
    <source>
        <strain evidence="4">LSR1</strain>
    </source>
</reference>
<keyword evidence="4" id="KW-1185">Reference proteome</keyword>
<accession>A0A8R2FCU5</accession>
<evidence type="ECO:0000313" key="4">
    <source>
        <dbReference type="Proteomes" id="UP000007819"/>
    </source>
</evidence>